<proteinExistence type="predicted"/>
<gene>
    <name evidence="1" type="ORF">PACLA_8A082823</name>
</gene>
<dbReference type="Gene3D" id="2.40.50.140">
    <property type="entry name" value="Nucleic acid-binding proteins"/>
    <property type="match status" value="1"/>
</dbReference>
<keyword evidence="2" id="KW-1185">Reference proteome</keyword>
<sequence length="360" mass="40078">MSQEHQGASGDASDDGMDCYLHSISTVQKAQSSNRKYFNCIVQGNDRPVRAVCYSPEKRAELKALAATKSPVKMRNFKQADTSDDIIITKWTKMTPLEKDQITFPYSDELAASTSGEPIQLSAIHNLAGEQLICVRGEASSISGIKMVTTQYSGSTQKQEVIIRDPTACVKVVLWGRYVNSLEINKTYLFKNLRVKVTKYERYLNTPRKDDFTATQYQEFDTPLVPLEEDVNTISTFSGSILGVQRASKSLACVGCHKRSVNVEGNKAVCQACDLSQIATRCPSFWSVRLLVKPDESSKNVRLILPSHMLKKFVAITGSLVELDTISEKDLVFSILDCCCKKFDFTYDNIGNEITNISLS</sequence>
<evidence type="ECO:0000313" key="2">
    <source>
        <dbReference type="Proteomes" id="UP001152795"/>
    </source>
</evidence>
<name>A0A7D9LAV1_PARCT</name>
<dbReference type="EMBL" id="CACRXK020016072">
    <property type="protein sequence ID" value="CAB4029293.1"/>
    <property type="molecule type" value="Genomic_DNA"/>
</dbReference>
<dbReference type="SUPFAM" id="SSF50249">
    <property type="entry name" value="Nucleic acid-binding proteins"/>
    <property type="match status" value="1"/>
</dbReference>
<evidence type="ECO:0000313" key="1">
    <source>
        <dbReference type="EMBL" id="CAB4029293.1"/>
    </source>
</evidence>
<protein>
    <submittedName>
        <fullName evidence="1">Uncharacterized protein</fullName>
    </submittedName>
</protein>
<comment type="caution">
    <text evidence="1">The sequence shown here is derived from an EMBL/GenBank/DDBJ whole genome shotgun (WGS) entry which is preliminary data.</text>
</comment>
<accession>A0A7D9LAV1</accession>
<organism evidence="1 2">
    <name type="scientific">Paramuricea clavata</name>
    <name type="common">Red gorgonian</name>
    <name type="synonym">Violescent sea-whip</name>
    <dbReference type="NCBI Taxonomy" id="317549"/>
    <lineage>
        <taxon>Eukaryota</taxon>
        <taxon>Metazoa</taxon>
        <taxon>Cnidaria</taxon>
        <taxon>Anthozoa</taxon>
        <taxon>Octocorallia</taxon>
        <taxon>Malacalcyonacea</taxon>
        <taxon>Plexauridae</taxon>
        <taxon>Paramuricea</taxon>
    </lineage>
</organism>
<dbReference type="AlphaFoldDB" id="A0A7D9LAV1"/>
<dbReference type="Proteomes" id="UP001152795">
    <property type="component" value="Unassembled WGS sequence"/>
</dbReference>
<dbReference type="OrthoDB" id="5987243at2759"/>
<dbReference type="InterPro" id="IPR012340">
    <property type="entry name" value="NA-bd_OB-fold"/>
</dbReference>
<reference evidence="1" key="1">
    <citation type="submission" date="2020-04" db="EMBL/GenBank/DDBJ databases">
        <authorList>
            <person name="Alioto T."/>
            <person name="Alioto T."/>
            <person name="Gomez Garrido J."/>
        </authorList>
    </citation>
    <scope>NUCLEOTIDE SEQUENCE</scope>
    <source>
        <strain evidence="1">A484AB</strain>
    </source>
</reference>